<evidence type="ECO:0000256" key="9">
    <source>
        <dbReference type="ARBA" id="ARBA00023034"/>
    </source>
</evidence>
<dbReference type="GO" id="GO:0016020">
    <property type="term" value="C:membrane"/>
    <property type="evidence" value="ECO:0007669"/>
    <property type="project" value="UniProtKB-SubCell"/>
</dbReference>
<feature type="region of interest" description="Disordered" evidence="11">
    <location>
        <begin position="662"/>
        <end position="710"/>
    </location>
</feature>
<gene>
    <name evidence="13" type="ORF">GSONMT00006403001</name>
</gene>
<evidence type="ECO:0000256" key="1">
    <source>
        <dbReference type="ARBA" id="ARBA00004370"/>
    </source>
</evidence>
<dbReference type="SUPFAM" id="SSF48425">
    <property type="entry name" value="Sec7 domain"/>
    <property type="match status" value="1"/>
</dbReference>
<dbReference type="InterPro" id="IPR035999">
    <property type="entry name" value="Sec7_dom_sf"/>
</dbReference>
<dbReference type="InterPro" id="IPR046455">
    <property type="entry name" value="Sec7/BIG1-like_C"/>
</dbReference>
<dbReference type="PANTHER" id="PTHR10663:SF124">
    <property type="entry name" value="BREFELDIN A-INHIBITED GUANINE NUCLEOTIDE-EXCHANGE PROTEIN 2"/>
    <property type="match status" value="1"/>
</dbReference>
<evidence type="ECO:0000256" key="8">
    <source>
        <dbReference type="ARBA" id="ARBA00022927"/>
    </source>
</evidence>
<name>A0A060X7P6_ONCMY</name>
<dbReference type="GO" id="GO:0048471">
    <property type="term" value="C:perinuclear region of cytoplasm"/>
    <property type="evidence" value="ECO:0007669"/>
    <property type="project" value="UniProtKB-SubCell"/>
</dbReference>
<dbReference type="InterPro" id="IPR000904">
    <property type="entry name" value="Sec7_dom"/>
</dbReference>
<dbReference type="FunFam" id="1.25.10.10:FF:000143">
    <property type="entry name" value="ADP-ribosylation factor guanine nucleotide-exchange factor 2 (brefeldin A-inhibited)"/>
    <property type="match status" value="1"/>
</dbReference>
<sequence length="1923" mass="216961">MQQQQRLAQQQHQKQTESTKTKSMFLSRALEKILSDKEVKRSQHSQLRKACQVALGKCSDSTNLVPFVFTDEIKIELEKQKDGTVVPPRANYIEADKYVLPFELACQSKSPRIVSTSLDCLQKLIAYGHITGNAPDSSAPGKRLIDRLVETICNCFQGPQTDEGVQLQIIKALLTAVTSPHIEIHEGTVLLTVRTCYNIYLASRNLINQTTAKATLTQMLNVIFTRMETQAALESHEQEKDRLCLPHQNPSTSPGRICGSPRSDRTQDLSGTPSPAASTPDLHTTPLAPDTPSINGQPEECKTEEDVAVTEEKREETPPPVFEDPVSETPTTVKQPVEEGHEVGQGEKSEVGGDEKPEVDSKPTEQPTSEEVAPAPEPEPQPQTAPEGDHLPEQTEVVPPRPRTNTNQMNGIMDDRGSVSSTDILDAESMQGGQNTARFSHILQKDAFLVFRSLCKLSMKPLADGPPDPKSHELRSKVVSLQLLLSVLQGAGPVFRTHEMFVNAIKQYLCVALSKNGVSSVPEVFELSLAIFLTLLSHFKVHLKMQIEVFFREIFLTILETSSSSFEHKWMVIQTLTRICADAQCVVDIYVNYDCDLNAANIFERLVNDLSKIAMGRSGQELGMTPLQELSLRKKGLECLVSILKCMVEWSRDMYVNPNLQANLGQERPSDGEGPELKLPDHLASRRDSVSSLDSTMSSSVQSSQPDHPEQYEVIKQQKDVIEHGIELFNKKPKRGVQFLQDQGMLGNTAEDIAQFLHQEERLDTTQVGEYLGENVRFNKEVMYSYVDQLDFCGRDFVSALRAFLEGFRLPGEAQKIDRLMEKFAARYLECNQGQTEFASADTAYVLAYSIIMLTTDLHSPQVKNKMTKEQYIKMNRGINDSKDLPEEYLSSIYDEIAGKKIAMKDRKEHTITPKTSKHSVATEKQRRLLYNVEMEQMAKTAKALMEAVSHAQAPFFSATHLEHVRPMFKLAWTPLLAAFSVGLQDCDDQEVASLCLEGIRCAIRITCIFSMLLERDAYVQALARFTLLTASSSITEMKQKNIDTIKTLITVAHTDGNYLGNSWHEILRCISQLELAQLIGTGVKTRYISGVVRDSQAGIKGFPIGGEEFMPLGLGTLVGGPDRRQMAHIQESVGETSSQSVVVAVDRIFTGSTRLDGNAVVDFVRWLCAVSMDELASAHQPRMFSLQKIVEISYYNMNRIRLQWSRIWQVIGDHFNKVGCNPNEDVAIFAVDSLRQLSMKFLEKGELANFRFQKDFLRPFEHIVKKNRSPTIRDMVIRCVAQMVNSQAANIRSGWKNIFSVFHQAASDHDENIVELAFQTTGHIVMITFQQHFAAAIDSFQDAVKCLSEFVCNAAFPDTSMEAIRLIRHCAKYVAERPQALREYTSDDMNVAPGDRVWVRGWFPILFELSCIINRCKLDIRTRGLTVMFEIMKSYGHTFEKHWWHDLFRIVFRIFDNMKLPEQQTEKHEWMTTTCNHALYAICDVFTQFYEPLSEVLLADIFTQLQWCVRQDNEQLARSGTNCLENLVILNGEKFSPEVWNVTCSCMLDIFQTTSPHALLTWRPAGQEEEAGDGKHMVDSQIKAFEPDYRHTLVYGSDLTFENKYLAVCLYHDYDRALSERGGQSQMSTASDETWKVSRGFLSVFLMPLCSVSVAGVSDQKLFAGLLIKCVVQLELIQTIDNIVFYPATSKKEDAENMAAAQRDALEEAAEEGDPGQGEQGMYRHLSSQHLFKLLDCLLESHTFARDFNSNNEQRTALWRAGFKGKSKPNLLKQETSSLACSLRILFRMYCDRQLQDSWPDIQTRLLLVCSEALAYFISLTSESHREAWTSLLLLLLTRTLRLTDIKAHTHLFTIDLGQQPALSPPLQFKPHASCYYPHLCEMMQFDLIPELRAVLRRFFLRIGSVFHIAAPEMGQPQPPAP</sequence>
<accession>A0A060X7P6</accession>
<dbReference type="SUPFAM" id="SSF48371">
    <property type="entry name" value="ARM repeat"/>
    <property type="match status" value="1"/>
</dbReference>
<feature type="compositionally biased region" description="Low complexity" evidence="11">
    <location>
        <begin position="1"/>
        <end position="13"/>
    </location>
</feature>
<dbReference type="GO" id="GO:0032012">
    <property type="term" value="P:regulation of ARF protein signal transduction"/>
    <property type="evidence" value="ECO:0007669"/>
    <property type="project" value="InterPro"/>
</dbReference>
<dbReference type="Gene3D" id="1.10.1000.11">
    <property type="entry name" value="Arf Nucleotide-binding Site Opener,domain 2"/>
    <property type="match status" value="1"/>
</dbReference>
<reference evidence="13" key="2">
    <citation type="submission" date="2014-03" db="EMBL/GenBank/DDBJ databases">
        <authorList>
            <person name="Genoscope - CEA"/>
        </authorList>
    </citation>
    <scope>NUCLEOTIDE SEQUENCE</scope>
</reference>
<dbReference type="InterPro" id="IPR032629">
    <property type="entry name" value="DCB_dom"/>
</dbReference>
<keyword evidence="10" id="KW-0472">Membrane</keyword>
<dbReference type="STRING" id="8022.A0A060X7P6"/>
<evidence type="ECO:0000313" key="14">
    <source>
        <dbReference type="Proteomes" id="UP000193380"/>
    </source>
</evidence>
<dbReference type="GO" id="GO:0015031">
    <property type="term" value="P:protein transport"/>
    <property type="evidence" value="ECO:0007669"/>
    <property type="project" value="UniProtKB-KW"/>
</dbReference>
<dbReference type="Pfam" id="PF09324">
    <property type="entry name" value="Sec7-like_HDS"/>
    <property type="match status" value="1"/>
</dbReference>
<evidence type="ECO:0000313" key="13">
    <source>
        <dbReference type="EMBL" id="CDQ72870.1"/>
    </source>
</evidence>
<dbReference type="Proteomes" id="UP000193380">
    <property type="component" value="Unassembled WGS sequence"/>
</dbReference>
<evidence type="ECO:0000256" key="11">
    <source>
        <dbReference type="SAM" id="MobiDB-lite"/>
    </source>
</evidence>
<feature type="compositionally biased region" description="Polar residues" evidence="11">
    <location>
        <begin position="268"/>
        <end position="277"/>
    </location>
</feature>
<evidence type="ECO:0000256" key="2">
    <source>
        <dbReference type="ARBA" id="ARBA00004556"/>
    </source>
</evidence>
<feature type="domain" description="SEC7" evidence="12">
    <location>
        <begin position="711"/>
        <end position="900"/>
    </location>
</feature>
<feature type="compositionally biased region" description="Low complexity" evidence="11">
    <location>
        <begin position="690"/>
        <end position="705"/>
    </location>
</feature>
<evidence type="ECO:0000256" key="6">
    <source>
        <dbReference type="ARBA" id="ARBA00022553"/>
    </source>
</evidence>
<feature type="compositionally biased region" description="Basic and acidic residues" evidence="11">
    <location>
        <begin position="299"/>
        <end position="317"/>
    </location>
</feature>
<keyword evidence="6" id="KW-0597">Phosphoprotein</keyword>
<comment type="subcellular location">
    <subcellularLocation>
        <location evidence="2">Cytoplasm</location>
        <location evidence="2">Perinuclear region</location>
    </subcellularLocation>
    <subcellularLocation>
        <location evidence="3">Golgi apparatus</location>
        <location evidence="3">trans-Golgi network</location>
    </subcellularLocation>
    <subcellularLocation>
        <location evidence="1">Membrane</location>
    </subcellularLocation>
</comment>
<dbReference type="FunFam" id="1.10.1000.11:FF:000003">
    <property type="entry name" value="Brefeldin A-inhibited guanine nucleotide-exchange protein 1"/>
    <property type="match status" value="1"/>
</dbReference>
<dbReference type="Pfam" id="PF16213">
    <property type="entry name" value="DCB"/>
    <property type="match status" value="1"/>
</dbReference>
<dbReference type="PANTHER" id="PTHR10663">
    <property type="entry name" value="GUANYL-NUCLEOTIDE EXCHANGE FACTOR"/>
    <property type="match status" value="1"/>
</dbReference>
<keyword evidence="4" id="KW-0813">Transport</keyword>
<keyword evidence="5" id="KW-0963">Cytoplasm</keyword>
<dbReference type="Pfam" id="PF20252">
    <property type="entry name" value="BIG2_C"/>
    <property type="match status" value="1"/>
</dbReference>
<feature type="region of interest" description="Disordered" evidence="11">
    <location>
        <begin position="233"/>
        <end position="419"/>
    </location>
</feature>
<dbReference type="GO" id="GO:0005794">
    <property type="term" value="C:Golgi apparatus"/>
    <property type="evidence" value="ECO:0007669"/>
    <property type="project" value="UniProtKB-SubCell"/>
</dbReference>
<protein>
    <recommendedName>
        <fullName evidence="12">SEC7 domain-containing protein</fullName>
    </recommendedName>
</protein>
<evidence type="ECO:0000259" key="12">
    <source>
        <dbReference type="PROSITE" id="PS50190"/>
    </source>
</evidence>
<dbReference type="InterPro" id="IPR023394">
    <property type="entry name" value="Sec7_C_sf"/>
</dbReference>
<dbReference type="PROSITE" id="PS50190">
    <property type="entry name" value="SEC7"/>
    <property type="match status" value="1"/>
</dbReference>
<dbReference type="InterPro" id="IPR016024">
    <property type="entry name" value="ARM-type_fold"/>
</dbReference>
<dbReference type="GO" id="GO:0005085">
    <property type="term" value="F:guanyl-nucleotide exchange factor activity"/>
    <property type="evidence" value="ECO:0007669"/>
    <property type="project" value="UniProtKB-KW"/>
</dbReference>
<keyword evidence="8" id="KW-0653">Protein transport</keyword>
<dbReference type="PaxDb" id="8022-A0A060X7P6"/>
<dbReference type="EMBL" id="FR904861">
    <property type="protein sequence ID" value="CDQ72870.1"/>
    <property type="molecule type" value="Genomic_DNA"/>
</dbReference>
<feature type="compositionally biased region" description="Basic and acidic residues" evidence="11">
    <location>
        <begin position="336"/>
        <end position="363"/>
    </location>
</feature>
<evidence type="ECO:0000256" key="3">
    <source>
        <dbReference type="ARBA" id="ARBA00004601"/>
    </source>
</evidence>
<dbReference type="Pfam" id="PF12783">
    <property type="entry name" value="Sec7-like_HUS"/>
    <property type="match status" value="1"/>
</dbReference>
<proteinExistence type="predicted"/>
<feature type="compositionally biased region" description="Basic and acidic residues" evidence="11">
    <location>
        <begin position="668"/>
        <end position="689"/>
    </location>
</feature>
<dbReference type="SMART" id="SM00222">
    <property type="entry name" value="Sec7"/>
    <property type="match status" value="1"/>
</dbReference>
<dbReference type="Gene3D" id="1.10.220.20">
    <property type="match status" value="1"/>
</dbReference>
<evidence type="ECO:0000256" key="10">
    <source>
        <dbReference type="ARBA" id="ARBA00023136"/>
    </source>
</evidence>
<evidence type="ECO:0000256" key="7">
    <source>
        <dbReference type="ARBA" id="ARBA00022658"/>
    </source>
</evidence>
<reference evidence="13" key="1">
    <citation type="journal article" date="2014" name="Nat. Commun.">
        <title>The rainbow trout genome provides novel insights into evolution after whole-genome duplication in vertebrates.</title>
        <authorList>
            <person name="Berthelot C."/>
            <person name="Brunet F."/>
            <person name="Chalopin D."/>
            <person name="Juanchich A."/>
            <person name="Bernard M."/>
            <person name="Noel B."/>
            <person name="Bento P."/>
            <person name="Da Silva C."/>
            <person name="Labadie K."/>
            <person name="Alberti A."/>
            <person name="Aury J.M."/>
            <person name="Louis A."/>
            <person name="Dehais P."/>
            <person name="Bardou P."/>
            <person name="Montfort J."/>
            <person name="Klopp C."/>
            <person name="Cabau C."/>
            <person name="Gaspin C."/>
            <person name="Thorgaard G.H."/>
            <person name="Boussaha M."/>
            <person name="Quillet E."/>
            <person name="Guyomard R."/>
            <person name="Galiana D."/>
            <person name="Bobe J."/>
            <person name="Volff J.N."/>
            <person name="Genet C."/>
            <person name="Wincker P."/>
            <person name="Jaillon O."/>
            <person name="Roest Crollius H."/>
            <person name="Guiguen Y."/>
        </authorList>
    </citation>
    <scope>NUCLEOTIDE SEQUENCE [LARGE SCALE GENOMIC DNA]</scope>
</reference>
<dbReference type="InterPro" id="IPR015403">
    <property type="entry name" value="Mon2/Sec7/BIG1-like_HDS"/>
</dbReference>
<feature type="compositionally biased region" description="Basic and acidic residues" evidence="11">
    <location>
        <begin position="234"/>
        <end position="244"/>
    </location>
</feature>
<keyword evidence="7" id="KW-0344">Guanine-nucleotide releasing factor</keyword>
<dbReference type="CDD" id="cd00171">
    <property type="entry name" value="Sec7"/>
    <property type="match status" value="1"/>
</dbReference>
<dbReference type="InterPro" id="IPR011989">
    <property type="entry name" value="ARM-like"/>
</dbReference>
<feature type="region of interest" description="Disordered" evidence="11">
    <location>
        <begin position="1"/>
        <end position="22"/>
    </location>
</feature>
<dbReference type="FunFam" id="1.10.220.20:FF:000002">
    <property type="entry name" value="Brefeldin A-inhibited guanine nucleotide-exchange protein 1"/>
    <property type="match status" value="1"/>
</dbReference>
<dbReference type="Pfam" id="PF01369">
    <property type="entry name" value="Sec7"/>
    <property type="match status" value="1"/>
</dbReference>
<dbReference type="Gene3D" id="1.25.10.10">
    <property type="entry name" value="Leucine-rich Repeat Variant"/>
    <property type="match status" value="1"/>
</dbReference>
<evidence type="ECO:0000256" key="5">
    <source>
        <dbReference type="ARBA" id="ARBA00022490"/>
    </source>
</evidence>
<evidence type="ECO:0000256" key="4">
    <source>
        <dbReference type="ARBA" id="ARBA00022448"/>
    </source>
</evidence>
<organism evidence="13 14">
    <name type="scientific">Oncorhynchus mykiss</name>
    <name type="common">Rainbow trout</name>
    <name type="synonym">Salmo gairdneri</name>
    <dbReference type="NCBI Taxonomy" id="8022"/>
    <lineage>
        <taxon>Eukaryota</taxon>
        <taxon>Metazoa</taxon>
        <taxon>Chordata</taxon>
        <taxon>Craniata</taxon>
        <taxon>Vertebrata</taxon>
        <taxon>Euteleostomi</taxon>
        <taxon>Actinopterygii</taxon>
        <taxon>Neopterygii</taxon>
        <taxon>Teleostei</taxon>
        <taxon>Protacanthopterygii</taxon>
        <taxon>Salmoniformes</taxon>
        <taxon>Salmonidae</taxon>
        <taxon>Salmoninae</taxon>
        <taxon>Oncorhynchus</taxon>
    </lineage>
</organism>
<keyword evidence="9" id="KW-0333">Golgi apparatus</keyword>
<dbReference type="InterPro" id="IPR032691">
    <property type="entry name" value="Mon2/Sec7/BIG1-like_HUS"/>
</dbReference>